<feature type="region of interest" description="Disordered" evidence="1">
    <location>
        <begin position="34"/>
        <end position="88"/>
    </location>
</feature>
<keyword evidence="3" id="KW-1185">Reference proteome</keyword>
<name>A0ABD1XPE6_9MARC</name>
<dbReference type="Proteomes" id="UP001605036">
    <property type="component" value="Unassembled WGS sequence"/>
</dbReference>
<reference evidence="2 3" key="1">
    <citation type="submission" date="2024-09" db="EMBL/GenBank/DDBJ databases">
        <title>Chromosome-scale assembly of Riccia fluitans.</title>
        <authorList>
            <person name="Paukszto L."/>
            <person name="Sawicki J."/>
            <person name="Karawczyk K."/>
            <person name="Piernik-Szablinska J."/>
            <person name="Szczecinska M."/>
            <person name="Mazdziarz M."/>
        </authorList>
    </citation>
    <scope>NUCLEOTIDE SEQUENCE [LARGE SCALE GENOMIC DNA]</scope>
    <source>
        <strain evidence="2">Rf_01</strain>
        <tissue evidence="2">Aerial parts of the thallus</tissue>
    </source>
</reference>
<evidence type="ECO:0000313" key="3">
    <source>
        <dbReference type="Proteomes" id="UP001605036"/>
    </source>
</evidence>
<proteinExistence type="predicted"/>
<dbReference type="AlphaFoldDB" id="A0ABD1XPE6"/>
<gene>
    <name evidence="2" type="ORF">R1flu_029166</name>
</gene>
<feature type="compositionally biased region" description="Basic and acidic residues" evidence="1">
    <location>
        <begin position="61"/>
        <end position="70"/>
    </location>
</feature>
<evidence type="ECO:0000313" key="2">
    <source>
        <dbReference type="EMBL" id="KAL2610593.1"/>
    </source>
</evidence>
<dbReference type="EMBL" id="JBHFFA010000008">
    <property type="protein sequence ID" value="KAL2610593.1"/>
    <property type="molecule type" value="Genomic_DNA"/>
</dbReference>
<evidence type="ECO:0000256" key="1">
    <source>
        <dbReference type="SAM" id="MobiDB-lite"/>
    </source>
</evidence>
<sequence length="88" mass="10095">MAASVSCNGTPPSSFTWLTLFFPRFRARSVQHSEIYNSRNREKDLPEQAPAGSHEEVEEYEAPRSKNIDKSEDEYASMKETFADRHPT</sequence>
<protein>
    <submittedName>
        <fullName evidence="2">Uncharacterized protein</fullName>
    </submittedName>
</protein>
<comment type="caution">
    <text evidence="2">The sequence shown here is derived from an EMBL/GenBank/DDBJ whole genome shotgun (WGS) entry which is preliminary data.</text>
</comment>
<organism evidence="2 3">
    <name type="scientific">Riccia fluitans</name>
    <dbReference type="NCBI Taxonomy" id="41844"/>
    <lineage>
        <taxon>Eukaryota</taxon>
        <taxon>Viridiplantae</taxon>
        <taxon>Streptophyta</taxon>
        <taxon>Embryophyta</taxon>
        <taxon>Marchantiophyta</taxon>
        <taxon>Marchantiopsida</taxon>
        <taxon>Marchantiidae</taxon>
        <taxon>Marchantiales</taxon>
        <taxon>Ricciaceae</taxon>
        <taxon>Riccia</taxon>
    </lineage>
</organism>
<accession>A0ABD1XPE6</accession>